<name>A0ABS0T2M6_9CAUL</name>
<dbReference type="Proteomes" id="UP000639859">
    <property type="component" value="Unassembled WGS sequence"/>
</dbReference>
<accession>A0ABS0T2M6</accession>
<keyword evidence="2" id="KW-0812">Transmembrane</keyword>
<proteinExistence type="predicted"/>
<comment type="caution">
    <text evidence="3">The sequence shown here is derived from an EMBL/GenBank/DDBJ whole genome shotgun (WGS) entry which is preliminary data.</text>
</comment>
<keyword evidence="2" id="KW-1133">Transmembrane helix</keyword>
<protein>
    <submittedName>
        <fullName evidence="3">Uncharacterized protein</fullName>
    </submittedName>
</protein>
<evidence type="ECO:0000256" key="2">
    <source>
        <dbReference type="SAM" id="Phobius"/>
    </source>
</evidence>
<evidence type="ECO:0000256" key="1">
    <source>
        <dbReference type="SAM" id="MobiDB-lite"/>
    </source>
</evidence>
<dbReference type="EMBL" id="JADWOX010000017">
    <property type="protein sequence ID" value="MBI1685986.1"/>
    <property type="molecule type" value="Genomic_DNA"/>
</dbReference>
<dbReference type="RefSeq" id="WP_198577886.1">
    <property type="nucleotide sequence ID" value="NZ_JADWOX010000017.1"/>
</dbReference>
<gene>
    <name evidence="3" type="ORF">I4Q42_20145</name>
</gene>
<organism evidence="3 4">
    <name type="scientific">Caulobacter hibisci</name>
    <dbReference type="NCBI Taxonomy" id="2035993"/>
    <lineage>
        <taxon>Bacteria</taxon>
        <taxon>Pseudomonadati</taxon>
        <taxon>Pseudomonadota</taxon>
        <taxon>Alphaproteobacteria</taxon>
        <taxon>Caulobacterales</taxon>
        <taxon>Caulobacteraceae</taxon>
        <taxon>Caulobacter</taxon>
    </lineage>
</organism>
<feature type="compositionally biased region" description="Pro residues" evidence="1">
    <location>
        <begin position="370"/>
        <end position="387"/>
    </location>
</feature>
<evidence type="ECO:0000313" key="3">
    <source>
        <dbReference type="EMBL" id="MBI1685986.1"/>
    </source>
</evidence>
<evidence type="ECO:0000313" key="4">
    <source>
        <dbReference type="Proteomes" id="UP000639859"/>
    </source>
</evidence>
<keyword evidence="2" id="KW-0472">Membrane</keyword>
<feature type="region of interest" description="Disordered" evidence="1">
    <location>
        <begin position="362"/>
        <end position="387"/>
    </location>
</feature>
<reference evidence="3 4" key="1">
    <citation type="submission" date="2020-11" db="EMBL/GenBank/DDBJ databases">
        <title>genome sequence of strain KACC 18849.</title>
        <authorList>
            <person name="Gao J."/>
            <person name="Zhang X."/>
        </authorList>
    </citation>
    <scope>NUCLEOTIDE SEQUENCE [LARGE SCALE GENOMIC DNA]</scope>
    <source>
        <strain evidence="3 4">KACC 18849</strain>
    </source>
</reference>
<feature type="transmembrane region" description="Helical" evidence="2">
    <location>
        <begin position="6"/>
        <end position="26"/>
    </location>
</feature>
<feature type="transmembrane region" description="Helical" evidence="2">
    <location>
        <begin position="64"/>
        <end position="82"/>
    </location>
</feature>
<feature type="transmembrane region" description="Helical" evidence="2">
    <location>
        <begin position="94"/>
        <end position="119"/>
    </location>
</feature>
<feature type="transmembrane region" description="Helical" evidence="2">
    <location>
        <begin position="38"/>
        <end position="58"/>
    </location>
</feature>
<keyword evidence="4" id="KW-1185">Reference proteome</keyword>
<sequence>MSLEIRVYIGIWLAAAVLTAGVYFCFKTAFQRRSTYGIVVYVAAALVQLCLALHAFAFGGGTTAVVAAHYGFAIWIGLAVGAMEMVSRYQDDPFAPLVSAPGLFYVTINGAASALAYYLTGPLNVTVAEPLKTFVAGFGAMAFFRSGLFTARIGKTEIPAGPNLVLQVFLRALDRAYDRERSVPRAKFVRPIMRGLSFDAIKAALPSLCFNLMQNVSADEIAGVNAQVVDLAKAEMSNEAKCLSLGLTLINIVGEKTLHSAIVALGGDIRSYVALSRETVMAFATIDPALAEKTLPDVCAQLAQTNHVRAIDGDQNLEPPDFKASVPALPLESRALLMLYKLVAFYGEPSIKVAIRILSQAPPDAGDAPNPAPAAPVAAPPPSSPSP</sequence>